<evidence type="ECO:0000256" key="1">
    <source>
        <dbReference type="ARBA" id="ARBA00010688"/>
    </source>
</evidence>
<dbReference type="CDD" id="cd01166">
    <property type="entry name" value="KdgK"/>
    <property type="match status" value="1"/>
</dbReference>
<evidence type="ECO:0000259" key="4">
    <source>
        <dbReference type="Pfam" id="PF00294"/>
    </source>
</evidence>
<dbReference type="KEGG" id="pbv:AR543_16735"/>
<dbReference type="RefSeq" id="WP_060535596.1">
    <property type="nucleotide sequence ID" value="NZ_CP013023.1"/>
</dbReference>
<reference evidence="6" key="1">
    <citation type="submission" date="2015-10" db="EMBL/GenBank/DDBJ databases">
        <title>Genome of Paenibacillus bovis sp. nov.</title>
        <authorList>
            <person name="Wu Z."/>
            <person name="Gao C."/>
            <person name="Liu Z."/>
            <person name="Zheng H."/>
        </authorList>
    </citation>
    <scope>NUCLEOTIDE SEQUENCE [LARGE SCALE GENOMIC DNA]</scope>
    <source>
        <strain evidence="6">BD3526</strain>
    </source>
</reference>
<comment type="similarity">
    <text evidence="1">Belongs to the carbohydrate kinase PfkB family.</text>
</comment>
<dbReference type="InterPro" id="IPR029056">
    <property type="entry name" value="Ribokinase-like"/>
</dbReference>
<evidence type="ECO:0000256" key="3">
    <source>
        <dbReference type="ARBA" id="ARBA00022777"/>
    </source>
</evidence>
<organism evidence="5 6">
    <name type="scientific">Paenibacillus bovis</name>
    <dbReference type="NCBI Taxonomy" id="1616788"/>
    <lineage>
        <taxon>Bacteria</taxon>
        <taxon>Bacillati</taxon>
        <taxon>Bacillota</taxon>
        <taxon>Bacilli</taxon>
        <taxon>Bacillales</taxon>
        <taxon>Paenibacillaceae</taxon>
        <taxon>Paenibacillus</taxon>
    </lineage>
</organism>
<dbReference type="PANTHER" id="PTHR43320">
    <property type="entry name" value="SUGAR KINASE"/>
    <property type="match status" value="1"/>
</dbReference>
<dbReference type="Pfam" id="PF00294">
    <property type="entry name" value="PfkB"/>
    <property type="match status" value="1"/>
</dbReference>
<accession>A0A172ZK22</accession>
<sequence>MPEIPADAQSGAGCRVAAFGEVMMRLQVPGYETLAQGSELKYTFSGTGVNIASALSRLGHDGYLVTTLPSNPLGEAAIAYLRRLGISTSLIQRSGKYIGMYFLENGFGPRPGRVTYTDRLGSSFNTADPDNYDYEQIAGRVGLIHFCGITLAMNEQVRQQMKQLAAAVRRQNGQVVFDCNYRPTLWGNDSYEIARPHYEQMLEHADIVMMNERDAVSILGMSTGTLDRLDQLKQLIPQVAKKYDIAVIAGTHRAIHENTMHSLQGYIYKNGTFVFSQILTFPVHDRIGAGDAYTAGIIHGQLTGMAMQQMVDYAATAAMLAHTVTGDTPLSTDMEIRQAMMMQGRDVDR</sequence>
<keyword evidence="2" id="KW-0808">Transferase</keyword>
<dbReference type="GO" id="GO:0016301">
    <property type="term" value="F:kinase activity"/>
    <property type="evidence" value="ECO:0007669"/>
    <property type="project" value="UniProtKB-KW"/>
</dbReference>
<reference evidence="5 6" key="2">
    <citation type="journal article" date="2016" name="Int. J. Syst. Evol. Microbiol.">
        <title>Paenibacillus bovis sp. nov., isolated from raw yak (Bos grunniens) milk.</title>
        <authorList>
            <person name="Gao C."/>
            <person name="Han J."/>
            <person name="Liu Z."/>
            <person name="Xu X."/>
            <person name="Hang F."/>
            <person name="Wu Z."/>
        </authorList>
    </citation>
    <scope>NUCLEOTIDE SEQUENCE [LARGE SCALE GENOMIC DNA]</scope>
    <source>
        <strain evidence="5 6">BD3526</strain>
    </source>
</reference>
<evidence type="ECO:0000313" key="6">
    <source>
        <dbReference type="Proteomes" id="UP000078148"/>
    </source>
</evidence>
<name>A0A172ZK22_9BACL</name>
<keyword evidence="3 5" id="KW-0418">Kinase</keyword>
<dbReference type="AlphaFoldDB" id="A0A172ZK22"/>
<gene>
    <name evidence="5" type="ORF">AR543_16735</name>
</gene>
<evidence type="ECO:0000313" key="5">
    <source>
        <dbReference type="EMBL" id="ANF97490.1"/>
    </source>
</evidence>
<dbReference type="STRING" id="1616788.AR543_16735"/>
<evidence type="ECO:0000256" key="2">
    <source>
        <dbReference type="ARBA" id="ARBA00022679"/>
    </source>
</evidence>
<dbReference type="Gene3D" id="3.40.1190.20">
    <property type="match status" value="1"/>
</dbReference>
<proteinExistence type="inferred from homology"/>
<keyword evidence="6" id="KW-1185">Reference proteome</keyword>
<dbReference type="SUPFAM" id="SSF53613">
    <property type="entry name" value="Ribokinase-like"/>
    <property type="match status" value="1"/>
</dbReference>
<protein>
    <submittedName>
        <fullName evidence="5">2-dehydro-3-deoxygluconokinase</fullName>
    </submittedName>
</protein>
<dbReference type="Proteomes" id="UP000078148">
    <property type="component" value="Chromosome"/>
</dbReference>
<dbReference type="EMBL" id="CP013023">
    <property type="protein sequence ID" value="ANF97490.1"/>
    <property type="molecule type" value="Genomic_DNA"/>
</dbReference>
<dbReference type="InterPro" id="IPR011611">
    <property type="entry name" value="PfkB_dom"/>
</dbReference>
<dbReference type="PANTHER" id="PTHR43320:SF2">
    <property type="entry name" value="2-DEHYDRO-3-DEOXYGLUCONOKINASE_2-DEHYDRO-3-DEOXYGALACTONOKINASE"/>
    <property type="match status" value="1"/>
</dbReference>
<dbReference type="InterPro" id="IPR052700">
    <property type="entry name" value="Carb_kinase_PfkB-like"/>
</dbReference>
<feature type="domain" description="Carbohydrate kinase PfkB" evidence="4">
    <location>
        <begin position="16"/>
        <end position="328"/>
    </location>
</feature>
<dbReference type="OrthoDB" id="9813569at2"/>